<name>A0A210Q3D1_MIZYE</name>
<feature type="region of interest" description="Disordered" evidence="1">
    <location>
        <begin position="66"/>
        <end position="89"/>
    </location>
</feature>
<dbReference type="EMBL" id="NEDP02005138">
    <property type="protein sequence ID" value="OWF43240.1"/>
    <property type="molecule type" value="Genomic_DNA"/>
</dbReference>
<keyword evidence="3" id="KW-1185">Reference proteome</keyword>
<evidence type="ECO:0000313" key="3">
    <source>
        <dbReference type="Proteomes" id="UP000242188"/>
    </source>
</evidence>
<protein>
    <submittedName>
        <fullName evidence="2">Uncharacterized protein</fullName>
    </submittedName>
</protein>
<dbReference type="Proteomes" id="UP000242188">
    <property type="component" value="Unassembled WGS sequence"/>
</dbReference>
<evidence type="ECO:0000256" key="1">
    <source>
        <dbReference type="SAM" id="MobiDB-lite"/>
    </source>
</evidence>
<dbReference type="OrthoDB" id="1890922at2759"/>
<dbReference type="AlphaFoldDB" id="A0A210Q3D1"/>
<proteinExistence type="predicted"/>
<accession>A0A210Q3D1</accession>
<reference evidence="2 3" key="1">
    <citation type="journal article" date="2017" name="Nat. Ecol. Evol.">
        <title>Scallop genome provides insights into evolution of bilaterian karyotype and development.</title>
        <authorList>
            <person name="Wang S."/>
            <person name="Zhang J."/>
            <person name="Jiao W."/>
            <person name="Li J."/>
            <person name="Xun X."/>
            <person name="Sun Y."/>
            <person name="Guo X."/>
            <person name="Huan P."/>
            <person name="Dong B."/>
            <person name="Zhang L."/>
            <person name="Hu X."/>
            <person name="Sun X."/>
            <person name="Wang J."/>
            <person name="Zhao C."/>
            <person name="Wang Y."/>
            <person name="Wang D."/>
            <person name="Huang X."/>
            <person name="Wang R."/>
            <person name="Lv J."/>
            <person name="Li Y."/>
            <person name="Zhang Z."/>
            <person name="Liu B."/>
            <person name="Lu W."/>
            <person name="Hui Y."/>
            <person name="Liang J."/>
            <person name="Zhou Z."/>
            <person name="Hou R."/>
            <person name="Li X."/>
            <person name="Liu Y."/>
            <person name="Li H."/>
            <person name="Ning X."/>
            <person name="Lin Y."/>
            <person name="Zhao L."/>
            <person name="Xing Q."/>
            <person name="Dou J."/>
            <person name="Li Y."/>
            <person name="Mao J."/>
            <person name="Guo H."/>
            <person name="Dou H."/>
            <person name="Li T."/>
            <person name="Mu C."/>
            <person name="Jiang W."/>
            <person name="Fu Q."/>
            <person name="Fu X."/>
            <person name="Miao Y."/>
            <person name="Liu J."/>
            <person name="Yu Q."/>
            <person name="Li R."/>
            <person name="Liao H."/>
            <person name="Li X."/>
            <person name="Kong Y."/>
            <person name="Jiang Z."/>
            <person name="Chourrout D."/>
            <person name="Li R."/>
            <person name="Bao Z."/>
        </authorList>
    </citation>
    <scope>NUCLEOTIDE SEQUENCE [LARGE SCALE GENOMIC DNA]</scope>
    <source>
        <strain evidence="2 3">PY_sf001</strain>
    </source>
</reference>
<comment type="caution">
    <text evidence="2">The sequence shown here is derived from an EMBL/GenBank/DDBJ whole genome shotgun (WGS) entry which is preliminary data.</text>
</comment>
<organism evidence="2 3">
    <name type="scientific">Mizuhopecten yessoensis</name>
    <name type="common">Japanese scallop</name>
    <name type="synonym">Patinopecten yessoensis</name>
    <dbReference type="NCBI Taxonomy" id="6573"/>
    <lineage>
        <taxon>Eukaryota</taxon>
        <taxon>Metazoa</taxon>
        <taxon>Spiralia</taxon>
        <taxon>Lophotrochozoa</taxon>
        <taxon>Mollusca</taxon>
        <taxon>Bivalvia</taxon>
        <taxon>Autobranchia</taxon>
        <taxon>Pteriomorphia</taxon>
        <taxon>Pectinida</taxon>
        <taxon>Pectinoidea</taxon>
        <taxon>Pectinidae</taxon>
        <taxon>Mizuhopecten</taxon>
    </lineage>
</organism>
<evidence type="ECO:0000313" key="2">
    <source>
        <dbReference type="EMBL" id="OWF43240.1"/>
    </source>
</evidence>
<feature type="compositionally biased region" description="Basic and acidic residues" evidence="1">
    <location>
        <begin position="66"/>
        <end position="76"/>
    </location>
</feature>
<sequence>MHRVEECVSQEEYLGTNFHCHYLRKLADFEEPFTSALPEVRELGLELVSVKTTKHYPRHTTFDIVNKERRRDDKRNNSQNQSTQKLHRISLIQPRGNNVSLSAMNIENIIIGSICYISAN</sequence>
<gene>
    <name evidence="2" type="ORF">KP79_PYT18809</name>
</gene>